<gene>
    <name evidence="2" type="ORF">RN001_010069</name>
</gene>
<comment type="caution">
    <text evidence="2">The sequence shown here is derived from an EMBL/GenBank/DDBJ whole genome shotgun (WGS) entry which is preliminary data.</text>
</comment>
<dbReference type="EMBL" id="JARPUR010000004">
    <property type="protein sequence ID" value="KAK4877563.1"/>
    <property type="molecule type" value="Genomic_DNA"/>
</dbReference>
<dbReference type="InterPro" id="IPR011989">
    <property type="entry name" value="ARM-like"/>
</dbReference>
<sequence>MKTIIILLILSVFVLHINALSNNAVAFENRAQIQLGDLLKPILECLMNNLSALSKEDLSYILDKLKEILLKLGGCLNIDVGNATQADLLTLIQCLIDKLGQASKEELSDIVKQLQPVLTKVQNILNCIRDVLKKLCNGLCNIPGITLCGSTVLGVDLLQLLLQILNPIVALLFCNVLG</sequence>
<evidence type="ECO:0000256" key="1">
    <source>
        <dbReference type="SAM" id="SignalP"/>
    </source>
</evidence>
<feature type="chain" id="PRO_5042837888" evidence="1">
    <location>
        <begin position="20"/>
        <end position="178"/>
    </location>
</feature>
<name>A0AAN7QH80_9COLE</name>
<protein>
    <submittedName>
        <fullName evidence="2">Uncharacterized protein</fullName>
    </submittedName>
</protein>
<organism evidence="2 3">
    <name type="scientific">Aquatica leii</name>
    <dbReference type="NCBI Taxonomy" id="1421715"/>
    <lineage>
        <taxon>Eukaryota</taxon>
        <taxon>Metazoa</taxon>
        <taxon>Ecdysozoa</taxon>
        <taxon>Arthropoda</taxon>
        <taxon>Hexapoda</taxon>
        <taxon>Insecta</taxon>
        <taxon>Pterygota</taxon>
        <taxon>Neoptera</taxon>
        <taxon>Endopterygota</taxon>
        <taxon>Coleoptera</taxon>
        <taxon>Polyphaga</taxon>
        <taxon>Elateriformia</taxon>
        <taxon>Elateroidea</taxon>
        <taxon>Lampyridae</taxon>
        <taxon>Luciolinae</taxon>
        <taxon>Aquatica</taxon>
    </lineage>
</organism>
<feature type="signal peptide" evidence="1">
    <location>
        <begin position="1"/>
        <end position="19"/>
    </location>
</feature>
<keyword evidence="3" id="KW-1185">Reference proteome</keyword>
<dbReference type="Proteomes" id="UP001353858">
    <property type="component" value="Unassembled WGS sequence"/>
</dbReference>
<evidence type="ECO:0000313" key="3">
    <source>
        <dbReference type="Proteomes" id="UP001353858"/>
    </source>
</evidence>
<evidence type="ECO:0000313" key="2">
    <source>
        <dbReference type="EMBL" id="KAK4877563.1"/>
    </source>
</evidence>
<proteinExistence type="predicted"/>
<keyword evidence="1" id="KW-0732">Signal</keyword>
<dbReference type="AlphaFoldDB" id="A0AAN7QH80"/>
<accession>A0AAN7QH80</accession>
<dbReference type="Gene3D" id="1.25.10.10">
    <property type="entry name" value="Leucine-rich Repeat Variant"/>
    <property type="match status" value="1"/>
</dbReference>
<reference evidence="3" key="1">
    <citation type="submission" date="2023-01" db="EMBL/GenBank/DDBJ databases">
        <title>Key to firefly adult light organ development and bioluminescence: homeobox transcription factors regulate luciferase expression and transportation to peroxisome.</title>
        <authorList>
            <person name="Fu X."/>
        </authorList>
    </citation>
    <scope>NUCLEOTIDE SEQUENCE [LARGE SCALE GENOMIC DNA]</scope>
</reference>